<dbReference type="Ensembl" id="ENSCINT00000037043.1">
    <property type="protein sequence ID" value="ENSCINP00000034423.1"/>
    <property type="gene ID" value="ENSCING00000021341.1"/>
</dbReference>
<keyword evidence="3" id="KW-1185">Reference proteome</keyword>
<organism evidence="2 3">
    <name type="scientific">Ciona intestinalis</name>
    <name type="common">Transparent sea squirt</name>
    <name type="synonym">Ascidia intestinalis</name>
    <dbReference type="NCBI Taxonomy" id="7719"/>
    <lineage>
        <taxon>Eukaryota</taxon>
        <taxon>Metazoa</taxon>
        <taxon>Chordata</taxon>
        <taxon>Tunicata</taxon>
        <taxon>Ascidiacea</taxon>
        <taxon>Phlebobranchia</taxon>
        <taxon>Cionidae</taxon>
        <taxon>Ciona</taxon>
    </lineage>
</organism>
<accession>H2XXN9</accession>
<feature type="region of interest" description="Disordered" evidence="1">
    <location>
        <begin position="76"/>
        <end position="100"/>
    </location>
</feature>
<reference evidence="2" key="3">
    <citation type="submission" date="2025-08" db="UniProtKB">
        <authorList>
            <consortium name="Ensembl"/>
        </authorList>
    </citation>
    <scope>IDENTIFICATION</scope>
</reference>
<sequence length="114" mass="12787">CDVGLAPSEVDDAPVNTKDNVYLDTQHTHTLTNDKKSLTDVVDWDAIRHKYWERKGKIKQTGNDIIAALGRATSYTERGGQDRPNLNGGIHRNDMNSNLPHTVVYDNEAFDAHK</sequence>
<dbReference type="EMBL" id="EAAA01002469">
    <property type="status" value="NOT_ANNOTATED_CDS"/>
    <property type="molecule type" value="Genomic_DNA"/>
</dbReference>
<dbReference type="HOGENOM" id="CLU_2126571_0_0_1"/>
<reference evidence="2" key="2">
    <citation type="journal article" date="2008" name="Genome Biol.">
        <title>Improved genome assembly and evidence-based global gene model set for the chordate Ciona intestinalis: new insight into intron and operon populations.</title>
        <authorList>
            <person name="Satou Y."/>
            <person name="Mineta K."/>
            <person name="Ogasawara M."/>
            <person name="Sasakura Y."/>
            <person name="Shoguchi E."/>
            <person name="Ueno K."/>
            <person name="Yamada L."/>
            <person name="Matsumoto J."/>
            <person name="Wasserscheid J."/>
            <person name="Dewar K."/>
            <person name="Wiley G.B."/>
            <person name="Macmil S.L."/>
            <person name="Roe B.A."/>
            <person name="Zeller R.W."/>
            <person name="Hastings K.E."/>
            <person name="Lemaire P."/>
            <person name="Lindquist E."/>
            <person name="Endo T."/>
            <person name="Hotta K."/>
            <person name="Inaba K."/>
        </authorList>
    </citation>
    <scope>NUCLEOTIDE SEQUENCE [LARGE SCALE GENOMIC DNA]</scope>
    <source>
        <strain evidence="2">wild type</strain>
    </source>
</reference>
<proteinExistence type="predicted"/>
<evidence type="ECO:0000256" key="1">
    <source>
        <dbReference type="SAM" id="MobiDB-lite"/>
    </source>
</evidence>
<evidence type="ECO:0000313" key="3">
    <source>
        <dbReference type="Proteomes" id="UP000008144"/>
    </source>
</evidence>
<evidence type="ECO:0000313" key="2">
    <source>
        <dbReference type="Ensembl" id="ENSCINP00000034423.1"/>
    </source>
</evidence>
<name>H2XXN9_CIOIN</name>
<dbReference type="InParanoid" id="H2XXN9"/>
<protein>
    <submittedName>
        <fullName evidence="2">Uncharacterized protein</fullName>
    </submittedName>
</protein>
<reference evidence="2" key="4">
    <citation type="submission" date="2025-09" db="UniProtKB">
        <authorList>
            <consortium name="Ensembl"/>
        </authorList>
    </citation>
    <scope>IDENTIFICATION</scope>
</reference>
<dbReference type="Proteomes" id="UP000008144">
    <property type="component" value="Chromosome 7"/>
</dbReference>
<reference evidence="3" key="1">
    <citation type="journal article" date="2002" name="Science">
        <title>The draft genome of Ciona intestinalis: insights into chordate and vertebrate origins.</title>
        <authorList>
            <person name="Dehal P."/>
            <person name="Satou Y."/>
            <person name="Campbell R.K."/>
            <person name="Chapman J."/>
            <person name="Degnan B."/>
            <person name="De Tomaso A."/>
            <person name="Davidson B."/>
            <person name="Di Gregorio A."/>
            <person name="Gelpke M."/>
            <person name="Goodstein D.M."/>
            <person name="Harafuji N."/>
            <person name="Hastings K.E."/>
            <person name="Ho I."/>
            <person name="Hotta K."/>
            <person name="Huang W."/>
            <person name="Kawashima T."/>
            <person name="Lemaire P."/>
            <person name="Martinez D."/>
            <person name="Meinertzhagen I.A."/>
            <person name="Necula S."/>
            <person name="Nonaka M."/>
            <person name="Putnam N."/>
            <person name="Rash S."/>
            <person name="Saiga H."/>
            <person name="Satake M."/>
            <person name="Terry A."/>
            <person name="Yamada L."/>
            <person name="Wang H.G."/>
            <person name="Awazu S."/>
            <person name="Azumi K."/>
            <person name="Boore J."/>
            <person name="Branno M."/>
            <person name="Chin-Bow S."/>
            <person name="DeSantis R."/>
            <person name="Doyle S."/>
            <person name="Francino P."/>
            <person name="Keys D.N."/>
            <person name="Haga S."/>
            <person name="Hayashi H."/>
            <person name="Hino K."/>
            <person name="Imai K.S."/>
            <person name="Inaba K."/>
            <person name="Kano S."/>
            <person name="Kobayashi K."/>
            <person name="Kobayashi M."/>
            <person name="Lee B.I."/>
            <person name="Makabe K.W."/>
            <person name="Manohar C."/>
            <person name="Matassi G."/>
            <person name="Medina M."/>
            <person name="Mochizuki Y."/>
            <person name="Mount S."/>
            <person name="Morishita T."/>
            <person name="Miura S."/>
            <person name="Nakayama A."/>
            <person name="Nishizaka S."/>
            <person name="Nomoto H."/>
            <person name="Ohta F."/>
            <person name="Oishi K."/>
            <person name="Rigoutsos I."/>
            <person name="Sano M."/>
            <person name="Sasaki A."/>
            <person name="Sasakura Y."/>
            <person name="Shoguchi E."/>
            <person name="Shin-i T."/>
            <person name="Spagnuolo A."/>
            <person name="Stainier D."/>
            <person name="Suzuki M.M."/>
            <person name="Tassy O."/>
            <person name="Takatori N."/>
            <person name="Tokuoka M."/>
            <person name="Yagi K."/>
            <person name="Yoshizaki F."/>
            <person name="Wada S."/>
            <person name="Zhang C."/>
            <person name="Hyatt P.D."/>
            <person name="Larimer F."/>
            <person name="Detter C."/>
            <person name="Doggett N."/>
            <person name="Glavina T."/>
            <person name="Hawkins T."/>
            <person name="Richardson P."/>
            <person name="Lucas S."/>
            <person name="Kohara Y."/>
            <person name="Levine M."/>
            <person name="Satoh N."/>
            <person name="Rokhsar D.S."/>
        </authorList>
    </citation>
    <scope>NUCLEOTIDE SEQUENCE [LARGE SCALE GENOMIC DNA]</scope>
</reference>
<dbReference type="AlphaFoldDB" id="H2XXN9"/>